<dbReference type="SUPFAM" id="SSF56219">
    <property type="entry name" value="DNase I-like"/>
    <property type="match status" value="1"/>
</dbReference>
<proteinExistence type="inferred from homology"/>
<dbReference type="VEuPathDB" id="CryptoDB:cubi_02353"/>
<feature type="domain" description="Endonuclease/exonuclease/phosphatase" evidence="3">
    <location>
        <begin position="16"/>
        <end position="232"/>
    </location>
</feature>
<organism evidence="4 5">
    <name type="scientific">Cryptosporidium ubiquitum</name>
    <dbReference type="NCBI Taxonomy" id="857276"/>
    <lineage>
        <taxon>Eukaryota</taxon>
        <taxon>Sar</taxon>
        <taxon>Alveolata</taxon>
        <taxon>Apicomplexa</taxon>
        <taxon>Conoidasida</taxon>
        <taxon>Coccidia</taxon>
        <taxon>Eucoccidiorida</taxon>
        <taxon>Eimeriorina</taxon>
        <taxon>Cryptosporidiidae</taxon>
        <taxon>Cryptosporidium</taxon>
    </lineage>
</organism>
<dbReference type="PANTHER" id="PTHR16320:SF23">
    <property type="entry name" value="SPHINGOMYELINASE C 1"/>
    <property type="match status" value="1"/>
</dbReference>
<name>A0A1J4MFT0_9CRYT</name>
<dbReference type="InterPro" id="IPR038772">
    <property type="entry name" value="Sph/SMPD2-like"/>
</dbReference>
<dbReference type="RefSeq" id="XP_028874486.1">
    <property type="nucleotide sequence ID" value="XM_029019365.1"/>
</dbReference>
<dbReference type="InterPro" id="IPR005135">
    <property type="entry name" value="Endo/exonuclease/phosphatase"/>
</dbReference>
<dbReference type="Gene3D" id="3.60.10.10">
    <property type="entry name" value="Endonuclease/exonuclease/phosphatase"/>
    <property type="match status" value="2"/>
</dbReference>
<dbReference type="InterPro" id="IPR036691">
    <property type="entry name" value="Endo/exonu/phosph_ase_sf"/>
</dbReference>
<evidence type="ECO:0000313" key="5">
    <source>
        <dbReference type="Proteomes" id="UP000186176"/>
    </source>
</evidence>
<comment type="caution">
    <text evidence="4">The sequence shown here is derived from an EMBL/GenBank/DDBJ whole genome shotgun (WGS) entry which is preliminary data.</text>
</comment>
<evidence type="ECO:0000259" key="3">
    <source>
        <dbReference type="Pfam" id="PF03372"/>
    </source>
</evidence>
<gene>
    <name evidence="4" type="ORF">cubi_02353</name>
</gene>
<dbReference type="AlphaFoldDB" id="A0A1J4MFT0"/>
<reference evidence="4 5" key="1">
    <citation type="submission" date="2016-10" db="EMBL/GenBank/DDBJ databases">
        <title>Reductive evolution of mitochondrial metabolism and differential evolution of invasion-related proteins in Cryptosporidium.</title>
        <authorList>
            <person name="Liu S."/>
            <person name="Roellig D.M."/>
            <person name="Guo Y."/>
            <person name="Li N."/>
            <person name="Frace M.A."/>
            <person name="Tang K."/>
            <person name="Zhang L."/>
            <person name="Feng Y."/>
            <person name="Xiao L."/>
        </authorList>
    </citation>
    <scope>NUCLEOTIDE SEQUENCE [LARGE SCALE GENOMIC DNA]</scope>
    <source>
        <strain evidence="4">39726</strain>
    </source>
</reference>
<accession>A0A1J4MFT0</accession>
<comment type="similarity">
    <text evidence="1">Belongs to the neutral sphingomyelinase family.</text>
</comment>
<evidence type="ECO:0000256" key="2">
    <source>
        <dbReference type="SAM" id="MobiDB-lite"/>
    </source>
</evidence>
<dbReference type="OrthoDB" id="387657at2759"/>
<sequence>MWVGEDELPDKISFLTFNAGLLEYRICGVKLYQNPPYTSHRLLQIPSALRGINADIIALQEVFDEKHSDYIIESLQPVYPYFARESKQNQKQKSLKRWQPISVIHNQLALHNGLLVLSKYPVLNARFTCFSDVTLIEEWFISKGMLEVTIQLPGMDKSPLTLFNIHMASGAVNPESETIETLRNKEIEQLLGACDHAIRRGEVPVIIGDLNAAPNCCGSNYHYFTDRGWRDCFEHLKHENKDSTSASSNISSQINLKSRQNDFDYKGKQTYIDMDDLYDDLSNYSKENFTHREEQIEEEEHVTPSSNDSFSTRIDIDTTPMINMNISTSKINKGNDDVAVVNKLVSSFAVAKAAVEAAKRGFSSCSPESTSIEVVSTTKSSNCSNNISEFQGNYPIKQYFPGNKEYNSSKSFSSDFTWDPNNPLNVIGPHSNCHGQRCDHIFLPPTHLSKKLAQYEPHKSSVILREPRVLVDGWCFGCVGSAVLVTLSDHYGVYVELKRKLDNNCRNSQY</sequence>
<feature type="region of interest" description="Disordered" evidence="2">
    <location>
        <begin position="294"/>
        <end position="313"/>
    </location>
</feature>
<evidence type="ECO:0000256" key="1">
    <source>
        <dbReference type="ARBA" id="ARBA00006335"/>
    </source>
</evidence>
<feature type="compositionally biased region" description="Polar residues" evidence="2">
    <location>
        <begin position="303"/>
        <end position="312"/>
    </location>
</feature>
<dbReference type="Pfam" id="PF03372">
    <property type="entry name" value="Exo_endo_phos"/>
    <property type="match status" value="1"/>
</dbReference>
<keyword evidence="5" id="KW-1185">Reference proteome</keyword>
<dbReference type="EMBL" id="LRBP01000017">
    <property type="protein sequence ID" value="OII73122.1"/>
    <property type="molecule type" value="Genomic_DNA"/>
</dbReference>
<dbReference type="PANTHER" id="PTHR16320">
    <property type="entry name" value="SPHINGOMYELINASE FAMILY MEMBER"/>
    <property type="match status" value="1"/>
</dbReference>
<dbReference type="GeneID" id="39979144"/>
<dbReference type="Proteomes" id="UP000186176">
    <property type="component" value="Unassembled WGS sequence"/>
</dbReference>
<evidence type="ECO:0000313" key="4">
    <source>
        <dbReference type="EMBL" id="OII73122.1"/>
    </source>
</evidence>
<dbReference type="GO" id="GO:0004767">
    <property type="term" value="F:sphingomyelin phosphodiesterase activity"/>
    <property type="evidence" value="ECO:0007669"/>
    <property type="project" value="InterPro"/>
</dbReference>
<protein>
    <submittedName>
        <fullName evidence="4">Sphingomyelinase C</fullName>
    </submittedName>
</protein>